<dbReference type="PANTHER" id="PTHR12526:SF630">
    <property type="entry name" value="GLYCOSYLTRANSFERASE"/>
    <property type="match status" value="1"/>
</dbReference>
<dbReference type="EMBL" id="QRXY01000004">
    <property type="protein sequence ID" value="RGU46582.1"/>
    <property type="molecule type" value="Genomic_DNA"/>
</dbReference>
<dbReference type="SUPFAM" id="SSF53756">
    <property type="entry name" value="UDP-Glycosyltransferase/glycogen phosphorylase"/>
    <property type="match status" value="1"/>
</dbReference>
<name>A0A3R5XFR5_9FIRM</name>
<comment type="caution">
    <text evidence="2">The sequence shown here is derived from an EMBL/GenBank/DDBJ whole genome shotgun (WGS) entry which is preliminary data.</text>
</comment>
<dbReference type="Gene3D" id="3.40.50.2000">
    <property type="entry name" value="Glycogen Phosphorylase B"/>
    <property type="match status" value="2"/>
</dbReference>
<accession>A0A3R5XFR5</accession>
<dbReference type="CDD" id="cd03811">
    <property type="entry name" value="GT4_GT28_WabH-like"/>
    <property type="match status" value="1"/>
</dbReference>
<sequence length="406" mass="46677">MKKILFVINTLGRGGAETALLELLYTLEGQGEYEISLYVLMGQGELRKRLPDRVRLLNSSFSEDSVLSKKGKYKMVWAVCRAFIRNGHLAGKIRYAERILRDMRKIKQIQPDKILWRVLSDGSERFDETYDLAVAYLEGGSTYYVADHVKAKKKAAFVHIDYESSGYTRQMDRECYQKMDRIFTVSDEVREHFLKIYPQYAKKTEVFHNIINQERIRRFAGKGEGFRDHYDGIRILTVGRLTYQKAFDIAIEAMKLVKDAGYRARWYVLGEGNDREMLEKQREELGLTGDFLMPGAVANPFPYFKQSDIYVHASRFEGKSIAIQEAQTLGCAIIASDCNGNREQIIDGEDGLLCELTPEKVAEAIIRLIGDKELRHRLGSRSKEKKTEYREDIQKLLKMVNGSEAG</sequence>
<gene>
    <name evidence="2" type="ORF">DWW65_04030</name>
</gene>
<reference evidence="2 3" key="1">
    <citation type="submission" date="2018-08" db="EMBL/GenBank/DDBJ databases">
        <title>A genome reference for cultivated species of the human gut microbiota.</title>
        <authorList>
            <person name="Zou Y."/>
            <person name="Xue W."/>
            <person name="Luo G."/>
        </authorList>
    </citation>
    <scope>NUCLEOTIDE SEQUENCE [LARGE SCALE GENOMIC DNA]</scope>
    <source>
        <strain evidence="2 3">AF16-31</strain>
    </source>
</reference>
<dbReference type="GO" id="GO:0016757">
    <property type="term" value="F:glycosyltransferase activity"/>
    <property type="evidence" value="ECO:0007669"/>
    <property type="project" value="InterPro"/>
</dbReference>
<dbReference type="InterPro" id="IPR001296">
    <property type="entry name" value="Glyco_trans_1"/>
</dbReference>
<protein>
    <submittedName>
        <fullName evidence="2">Glycosyltransferase</fullName>
    </submittedName>
</protein>
<keyword evidence="2" id="KW-0808">Transferase</keyword>
<organism evidence="2 3">
    <name type="scientific">Coprococcus comes</name>
    <dbReference type="NCBI Taxonomy" id="410072"/>
    <lineage>
        <taxon>Bacteria</taxon>
        <taxon>Bacillati</taxon>
        <taxon>Bacillota</taxon>
        <taxon>Clostridia</taxon>
        <taxon>Lachnospirales</taxon>
        <taxon>Lachnospiraceae</taxon>
        <taxon>Coprococcus</taxon>
    </lineage>
</organism>
<evidence type="ECO:0000313" key="3">
    <source>
        <dbReference type="Proteomes" id="UP000285693"/>
    </source>
</evidence>
<dbReference type="Proteomes" id="UP000285693">
    <property type="component" value="Unassembled WGS sequence"/>
</dbReference>
<dbReference type="RefSeq" id="WP_117823432.1">
    <property type="nucleotide sequence ID" value="NZ_QRXY01000004.1"/>
</dbReference>
<dbReference type="Pfam" id="PF00534">
    <property type="entry name" value="Glycos_transf_1"/>
    <property type="match status" value="1"/>
</dbReference>
<evidence type="ECO:0000259" key="1">
    <source>
        <dbReference type="Pfam" id="PF00534"/>
    </source>
</evidence>
<proteinExistence type="predicted"/>
<dbReference type="PANTHER" id="PTHR12526">
    <property type="entry name" value="GLYCOSYLTRANSFERASE"/>
    <property type="match status" value="1"/>
</dbReference>
<feature type="domain" description="Glycosyl transferase family 1" evidence="1">
    <location>
        <begin position="234"/>
        <end position="384"/>
    </location>
</feature>
<evidence type="ECO:0000313" key="2">
    <source>
        <dbReference type="EMBL" id="RGU46582.1"/>
    </source>
</evidence>
<dbReference type="AlphaFoldDB" id="A0A3R5XFR5"/>